<dbReference type="SUPFAM" id="SSF52540">
    <property type="entry name" value="P-loop containing nucleoside triphosphate hydrolases"/>
    <property type="match status" value="1"/>
</dbReference>
<dbReference type="PROSITE" id="PS00675">
    <property type="entry name" value="SIGMA54_INTERACT_1"/>
    <property type="match status" value="1"/>
</dbReference>
<evidence type="ECO:0000256" key="2">
    <source>
        <dbReference type="ARBA" id="ARBA00022840"/>
    </source>
</evidence>
<keyword evidence="1 3" id="KW-0547">Nucleotide-binding</keyword>
<dbReference type="PANTHER" id="PTHR22683">
    <property type="entry name" value="SPORULATION PROTEIN RELATED"/>
    <property type="match status" value="1"/>
</dbReference>
<dbReference type="InterPro" id="IPR050206">
    <property type="entry name" value="FtsK/SpoIIIE/SftA"/>
</dbReference>
<evidence type="ECO:0000313" key="6">
    <source>
        <dbReference type="EMBL" id="ALB76100.1"/>
    </source>
</evidence>
<keyword evidence="4" id="KW-0812">Transmembrane</keyword>
<dbReference type="PROSITE" id="PS50901">
    <property type="entry name" value="FTSK"/>
    <property type="match status" value="1"/>
</dbReference>
<feature type="transmembrane region" description="Helical" evidence="4">
    <location>
        <begin position="20"/>
        <end position="40"/>
    </location>
</feature>
<protein>
    <submittedName>
        <fullName evidence="6">FtsK/SpoIIIE family protein</fullName>
    </submittedName>
</protein>
<dbReference type="PANTHER" id="PTHR22683:SF47">
    <property type="entry name" value="FTSK DOMAIN-CONTAINING PROTEIN YDCQ"/>
    <property type="match status" value="1"/>
</dbReference>
<feature type="transmembrane region" description="Helical" evidence="4">
    <location>
        <begin position="46"/>
        <end position="66"/>
    </location>
</feature>
<sequence>MNRFPIWKGKRIGRYDDRLILRSVIFFALTVAALSVFTIWMTERNILFRIFLLFLITVLCLLDLFYKWKSGSMVDIRNRQAMSRMLLENRWFETEPLQRYRSGGRMERITYFPALYYRRKNRHIYVTVKITMGKYQDKLLHLEEKLETGLNCELVKKDTKDIWVRYEFLTGVEKSRIGIQDVKAENGELNLMQHISWKYDKLPHMLISGDTGSGKTIFLLIVIKALLESGAVLHICDPKKADLSFLSRIMPDVHYSTESIMECVETFYEGMEARYDEMQEHPDFRMGANYAKVGLTPHFLIFDEYVAFMDTLAKKEWEEVMKLIRIIIMKGRQAGYFIILACQRPDAKYLGDGVRDQFGFRVALGSMSASGYTMMFGSIDKQFKEKDIAGRGYVNTGNGVVTEFYAPYVDPGYDFFAELSRIYEKRQQEGEACDRMYENGSETAGEE</sequence>
<reference evidence="6" key="1">
    <citation type="journal article" date="2015" name="Proc. Natl. Acad. Sci. U.S.A.">
        <title>Functional metagenomic discovery of bacterial effectors in the human microbiome and isolation of commendamide, a GPCR G2A/132 agonist.</title>
        <authorList>
            <person name="Cohen L.J."/>
            <person name="Kang H.S."/>
            <person name="Chu J."/>
            <person name="Huang Y.H."/>
            <person name="Gordon E.A."/>
            <person name="Reddy B.V."/>
            <person name="Ternei M.A."/>
            <person name="Craig J.W."/>
            <person name="Brady S.F."/>
        </authorList>
    </citation>
    <scope>NUCLEOTIDE SEQUENCE</scope>
</reference>
<feature type="binding site" evidence="3">
    <location>
        <begin position="209"/>
        <end position="216"/>
    </location>
    <ligand>
        <name>ATP</name>
        <dbReference type="ChEBI" id="CHEBI:30616"/>
    </ligand>
</feature>
<proteinExistence type="predicted"/>
<accession>A0A0M4BTQ0</accession>
<dbReference type="AlphaFoldDB" id="A0A0M4BTQ0"/>
<name>A0A0M4BTQ0_9BACT</name>
<dbReference type="InterPro" id="IPR002543">
    <property type="entry name" value="FtsK_dom"/>
</dbReference>
<organism evidence="6">
    <name type="scientific">uncultured bacterium 32o03</name>
    <dbReference type="NCBI Taxonomy" id="1701362"/>
    <lineage>
        <taxon>Bacteria</taxon>
        <taxon>environmental samples</taxon>
    </lineage>
</organism>
<evidence type="ECO:0000256" key="4">
    <source>
        <dbReference type="SAM" id="Phobius"/>
    </source>
</evidence>
<dbReference type="GO" id="GO:0005524">
    <property type="term" value="F:ATP binding"/>
    <property type="evidence" value="ECO:0007669"/>
    <property type="project" value="UniProtKB-UniRule"/>
</dbReference>
<dbReference type="InterPro" id="IPR027417">
    <property type="entry name" value="P-loop_NTPase"/>
</dbReference>
<dbReference type="InterPro" id="IPR025662">
    <property type="entry name" value="Sigma_54_int_dom_ATP-bd_1"/>
</dbReference>
<dbReference type="EMBL" id="KT336259">
    <property type="protein sequence ID" value="ALB76100.1"/>
    <property type="molecule type" value="Genomic_DNA"/>
</dbReference>
<feature type="domain" description="FtsK" evidence="5">
    <location>
        <begin position="192"/>
        <end position="373"/>
    </location>
</feature>
<dbReference type="Gene3D" id="3.40.50.300">
    <property type="entry name" value="P-loop containing nucleotide triphosphate hydrolases"/>
    <property type="match status" value="1"/>
</dbReference>
<keyword evidence="4" id="KW-0472">Membrane</keyword>
<evidence type="ECO:0000256" key="1">
    <source>
        <dbReference type="ARBA" id="ARBA00022741"/>
    </source>
</evidence>
<evidence type="ECO:0000259" key="5">
    <source>
        <dbReference type="PROSITE" id="PS50901"/>
    </source>
</evidence>
<keyword evidence="2 3" id="KW-0067">ATP-binding</keyword>
<keyword evidence="4" id="KW-1133">Transmembrane helix</keyword>
<dbReference type="GO" id="GO:0003677">
    <property type="term" value="F:DNA binding"/>
    <property type="evidence" value="ECO:0007669"/>
    <property type="project" value="InterPro"/>
</dbReference>
<evidence type="ECO:0000256" key="3">
    <source>
        <dbReference type="PROSITE-ProRule" id="PRU00289"/>
    </source>
</evidence>